<evidence type="ECO:0000313" key="1">
    <source>
        <dbReference type="EMBL" id="KAI4461500.1"/>
    </source>
</evidence>
<keyword evidence="1" id="KW-0547">Nucleotide-binding</keyword>
<organism evidence="1 2">
    <name type="scientific">Holotrichia oblita</name>
    <name type="common">Chafer beetle</name>
    <dbReference type="NCBI Taxonomy" id="644536"/>
    <lineage>
        <taxon>Eukaryota</taxon>
        <taxon>Metazoa</taxon>
        <taxon>Ecdysozoa</taxon>
        <taxon>Arthropoda</taxon>
        <taxon>Hexapoda</taxon>
        <taxon>Insecta</taxon>
        <taxon>Pterygota</taxon>
        <taxon>Neoptera</taxon>
        <taxon>Endopterygota</taxon>
        <taxon>Coleoptera</taxon>
        <taxon>Polyphaga</taxon>
        <taxon>Scarabaeiformia</taxon>
        <taxon>Scarabaeidae</taxon>
        <taxon>Melolonthinae</taxon>
        <taxon>Holotrichia</taxon>
    </lineage>
</organism>
<protein>
    <submittedName>
        <fullName evidence="1">Atp-binding cassette abc transporter-related</fullName>
    </submittedName>
</protein>
<dbReference type="Proteomes" id="UP001056778">
    <property type="component" value="Chromosome 5"/>
</dbReference>
<comment type="caution">
    <text evidence="1">The sequence shown here is derived from an EMBL/GenBank/DDBJ whole genome shotgun (WGS) entry which is preliminary data.</text>
</comment>
<evidence type="ECO:0000313" key="2">
    <source>
        <dbReference type="Proteomes" id="UP001056778"/>
    </source>
</evidence>
<proteinExistence type="predicted"/>
<accession>A0ACB9T417</accession>
<sequence>MDSYESILLVKQEVFVFNVPPRTTNRGYRYLFYFIFFLICAMFCNVTFSIILKYESNKWPHYDENEITQVGFGNEIDGLQKYFFYRAADWNLAEPTWIGRLRLISKNEECYIKLEDKATGELYAKCPIEIYPGPSIESVSDSSRYFVLRIQDDTGRSAFIGIGFGDRSDSFDLNVALQDHFKWKNKEKQITNEPNQPELDLKFKEGETIKINMKITKKDGTEATTPKGKLRTTAGLGLLPPPPGSTNRLPAPPGSSPASSPAHVPKSNTSNDSWTEFTSAPTKVPPQPSPSANTNWVQF</sequence>
<name>A0ACB9T417_HOLOL</name>
<dbReference type="EMBL" id="CM043019">
    <property type="protein sequence ID" value="KAI4461500.1"/>
    <property type="molecule type" value="Genomic_DNA"/>
</dbReference>
<keyword evidence="1" id="KW-0067">ATP-binding</keyword>
<gene>
    <name evidence="1" type="ORF">MML48_5g00008275</name>
</gene>
<keyword evidence="2" id="KW-1185">Reference proteome</keyword>
<reference evidence="1" key="1">
    <citation type="submission" date="2022-04" db="EMBL/GenBank/DDBJ databases">
        <title>Chromosome-scale genome assembly of Holotrichia oblita Faldermann.</title>
        <authorList>
            <person name="Rongchong L."/>
        </authorList>
    </citation>
    <scope>NUCLEOTIDE SEQUENCE</scope>
    <source>
        <strain evidence="1">81SQS9</strain>
    </source>
</reference>